<name>A0A1M4MM61_9EURY</name>
<proteinExistence type="predicted"/>
<evidence type="ECO:0000313" key="2">
    <source>
        <dbReference type="Proteomes" id="UP000184671"/>
    </source>
</evidence>
<organism evidence="1 2">
    <name type="scientific">Methanoculleus chikugoensis</name>
    <dbReference type="NCBI Taxonomy" id="118126"/>
    <lineage>
        <taxon>Archaea</taxon>
        <taxon>Methanobacteriati</taxon>
        <taxon>Methanobacteriota</taxon>
        <taxon>Stenosarchaea group</taxon>
        <taxon>Methanomicrobia</taxon>
        <taxon>Methanomicrobiales</taxon>
        <taxon>Methanomicrobiaceae</taxon>
        <taxon>Methanoculleus</taxon>
    </lineage>
</organism>
<dbReference type="Proteomes" id="UP000184671">
    <property type="component" value="Unassembled WGS sequence"/>
</dbReference>
<dbReference type="EMBL" id="FMID01000043">
    <property type="protein sequence ID" value="SCL75878.1"/>
    <property type="molecule type" value="Genomic_DNA"/>
</dbReference>
<evidence type="ECO:0000313" key="1">
    <source>
        <dbReference type="EMBL" id="SCL75878.1"/>
    </source>
</evidence>
<dbReference type="STRING" id="118126.L21_1795"/>
<sequence>MKNGDILFFGGTSREAAKIAKFLMSVITSLRVFRGSKPTASHAPVLWTVAARTFGAPTPLRKTMVFERASPPGESVWDNLGRICIPDPTPGGVSFPILHPIAHPRLLDVQRLHPEPPGSIDVVPGIVPDEEDFGGGKPHPPECRSINPGIRFLVTEV</sequence>
<reference evidence="1 2" key="1">
    <citation type="submission" date="2016-08" db="EMBL/GenBank/DDBJ databases">
        <authorList>
            <person name="Seilhamer J.J."/>
        </authorList>
    </citation>
    <scope>NUCLEOTIDE SEQUENCE [LARGE SCALE GENOMIC DNA]</scope>
    <source>
        <strain evidence="1">L21-II-0</strain>
    </source>
</reference>
<dbReference type="AlphaFoldDB" id="A0A1M4MM61"/>
<protein>
    <submittedName>
        <fullName evidence="1">Uncharacterized protein</fullName>
    </submittedName>
</protein>
<accession>A0A1M4MM61</accession>
<gene>
    <name evidence="1" type="ORF">L21_1795</name>
</gene>